<protein>
    <submittedName>
        <fullName evidence="1">Uncharacterized protein</fullName>
    </submittedName>
</protein>
<evidence type="ECO:0000313" key="1">
    <source>
        <dbReference type="EMBL" id="KIL51079.1"/>
    </source>
</evidence>
<name>A0A0C2SAW6_9BACL</name>
<keyword evidence="2" id="KW-1185">Reference proteome</keyword>
<dbReference type="Proteomes" id="UP000031972">
    <property type="component" value="Unassembled WGS sequence"/>
</dbReference>
<dbReference type="EMBL" id="JXRR01000008">
    <property type="protein sequence ID" value="KIL51079.1"/>
    <property type="molecule type" value="Genomic_DNA"/>
</dbReference>
<gene>
    <name evidence="1" type="ORF">KR50_09600</name>
</gene>
<accession>A0A0C2SAW6</accession>
<dbReference type="AlphaFoldDB" id="A0A0C2SAW6"/>
<reference evidence="1 2" key="1">
    <citation type="submission" date="2015-01" db="EMBL/GenBank/DDBJ databases">
        <title>Jeotgalibacillus campisalis genome sequencing.</title>
        <authorList>
            <person name="Goh K.M."/>
            <person name="Chan K.-G."/>
            <person name="Yaakop A.S."/>
            <person name="Ee R."/>
            <person name="Gan H.M."/>
            <person name="Chan C.S."/>
        </authorList>
    </citation>
    <scope>NUCLEOTIDE SEQUENCE [LARGE SCALE GENOMIC DNA]</scope>
    <source>
        <strain evidence="1 2">SF-57</strain>
    </source>
</reference>
<organism evidence="1 2">
    <name type="scientific">Jeotgalibacillus campisalis</name>
    <dbReference type="NCBI Taxonomy" id="220754"/>
    <lineage>
        <taxon>Bacteria</taxon>
        <taxon>Bacillati</taxon>
        <taxon>Bacillota</taxon>
        <taxon>Bacilli</taxon>
        <taxon>Bacillales</taxon>
        <taxon>Caryophanaceae</taxon>
        <taxon>Jeotgalibacillus</taxon>
    </lineage>
</organism>
<comment type="caution">
    <text evidence="1">The sequence shown here is derived from an EMBL/GenBank/DDBJ whole genome shotgun (WGS) entry which is preliminary data.</text>
</comment>
<sequence>MTLKAPYGKIIVILRKKAGKRRVGKAALTKRTPVAGKEGDGLAEQRLGAAQGICFCRG</sequence>
<dbReference type="PATRIC" id="fig|220754.4.peg.978"/>
<evidence type="ECO:0000313" key="2">
    <source>
        <dbReference type="Proteomes" id="UP000031972"/>
    </source>
</evidence>
<proteinExistence type="predicted"/>